<keyword evidence="2" id="KW-1003">Cell membrane</keyword>
<feature type="transmembrane region" description="Helical" evidence="7">
    <location>
        <begin position="172"/>
        <end position="194"/>
    </location>
</feature>
<sequence length="377" mass="40720">MSWYLFIPFGILIIAFIIRMPIGLGMFVGSIAYYYAKGISIGSFVNTVCYGLTNSYILIAIPLFVFTANVMNASKVTDKIFDFARSLIGRKHGATGYVNILASLIFAGMTGSAVADASGLGTLEIAQMKREGYDMPFSCAITASTSVIGPIFPPSIPFVIYAMLSGASVGKLFMGGMIPAIILCIVMGIYVYFISKKRNYPIGAKVTFRHFLSSTFQAIPALMTPVVLLMGIYTGIMTPTEAGAVAAAYTLIIAFIIYRTLSLRDLGKVLLNTIRTTGTIFLIIAGAFGFSFIVTSEQVSRVVVEAMSNIVSSPTIFLLTVNILFLILGALMDVNVSQLVFIPIVLPLAKYYNIDLVHFGVMICLNMMIGLLTPPFG</sequence>
<name>X1SNG1_9ZZZZ</name>
<feature type="transmembrane region" description="Helical" evidence="7">
    <location>
        <begin position="273"/>
        <end position="296"/>
    </location>
</feature>
<comment type="caution">
    <text evidence="9">The sequence shown here is derived from an EMBL/GenBank/DDBJ whole genome shotgun (WGS) entry which is preliminary data.</text>
</comment>
<keyword evidence="6 7" id="KW-0472">Membrane</keyword>
<evidence type="ECO:0000256" key="2">
    <source>
        <dbReference type="ARBA" id="ARBA00022475"/>
    </source>
</evidence>
<reference evidence="9" key="1">
    <citation type="journal article" date="2014" name="Front. Microbiol.">
        <title>High frequency of phylogenetically diverse reductive dehalogenase-homologous genes in deep subseafloor sedimentary metagenomes.</title>
        <authorList>
            <person name="Kawai M."/>
            <person name="Futagami T."/>
            <person name="Toyoda A."/>
            <person name="Takaki Y."/>
            <person name="Nishi S."/>
            <person name="Hori S."/>
            <person name="Arai W."/>
            <person name="Tsubouchi T."/>
            <person name="Morono Y."/>
            <person name="Uchiyama I."/>
            <person name="Ito T."/>
            <person name="Fujiyama A."/>
            <person name="Inagaki F."/>
            <person name="Takami H."/>
        </authorList>
    </citation>
    <scope>NUCLEOTIDE SEQUENCE</scope>
    <source>
        <strain evidence="9">Expedition CK06-06</strain>
    </source>
</reference>
<evidence type="ECO:0000259" key="8">
    <source>
        <dbReference type="Pfam" id="PF06808"/>
    </source>
</evidence>
<dbReference type="Pfam" id="PF06808">
    <property type="entry name" value="DctM"/>
    <property type="match status" value="1"/>
</dbReference>
<feature type="non-terminal residue" evidence="9">
    <location>
        <position position="377"/>
    </location>
</feature>
<evidence type="ECO:0000313" key="9">
    <source>
        <dbReference type="EMBL" id="GAI80686.1"/>
    </source>
</evidence>
<dbReference type="GO" id="GO:0022857">
    <property type="term" value="F:transmembrane transporter activity"/>
    <property type="evidence" value="ECO:0007669"/>
    <property type="project" value="TreeGrafter"/>
</dbReference>
<evidence type="ECO:0000256" key="3">
    <source>
        <dbReference type="ARBA" id="ARBA00022519"/>
    </source>
</evidence>
<evidence type="ECO:0000256" key="4">
    <source>
        <dbReference type="ARBA" id="ARBA00022692"/>
    </source>
</evidence>
<evidence type="ECO:0000256" key="5">
    <source>
        <dbReference type="ARBA" id="ARBA00022989"/>
    </source>
</evidence>
<comment type="subcellular location">
    <subcellularLocation>
        <location evidence="1">Cell inner membrane</location>
        <topology evidence="1">Multi-pass membrane protein</topology>
    </subcellularLocation>
</comment>
<dbReference type="EMBL" id="BARW01006784">
    <property type="protein sequence ID" value="GAI80686.1"/>
    <property type="molecule type" value="Genomic_DNA"/>
</dbReference>
<feature type="transmembrane region" description="Helical" evidence="7">
    <location>
        <begin position="215"/>
        <end position="236"/>
    </location>
</feature>
<keyword evidence="3" id="KW-0997">Cell inner membrane</keyword>
<evidence type="ECO:0000256" key="1">
    <source>
        <dbReference type="ARBA" id="ARBA00004429"/>
    </source>
</evidence>
<keyword evidence="4 7" id="KW-0812">Transmembrane</keyword>
<dbReference type="AlphaFoldDB" id="X1SNG1"/>
<feature type="domain" description="TRAP C4-dicarboxylate transport system permease DctM subunit" evidence="8">
    <location>
        <begin position="9"/>
        <end position="377"/>
    </location>
</feature>
<dbReference type="NCBIfam" id="TIGR00786">
    <property type="entry name" value="dctM"/>
    <property type="match status" value="1"/>
</dbReference>
<keyword evidence="5 7" id="KW-1133">Transmembrane helix</keyword>
<feature type="transmembrane region" description="Helical" evidence="7">
    <location>
        <begin position="316"/>
        <end position="349"/>
    </location>
</feature>
<dbReference type="GO" id="GO:0005886">
    <property type="term" value="C:plasma membrane"/>
    <property type="evidence" value="ECO:0007669"/>
    <property type="project" value="UniProtKB-SubCell"/>
</dbReference>
<feature type="transmembrane region" description="Helical" evidence="7">
    <location>
        <begin position="100"/>
        <end position="123"/>
    </location>
</feature>
<dbReference type="InterPro" id="IPR004681">
    <property type="entry name" value="TRAP_DctM"/>
</dbReference>
<feature type="transmembrane region" description="Helical" evidence="7">
    <location>
        <begin position="6"/>
        <end position="36"/>
    </location>
</feature>
<accession>X1SNG1</accession>
<feature type="transmembrane region" description="Helical" evidence="7">
    <location>
        <begin position="135"/>
        <end position="152"/>
    </location>
</feature>
<evidence type="ECO:0000256" key="7">
    <source>
        <dbReference type="SAM" id="Phobius"/>
    </source>
</evidence>
<dbReference type="PANTHER" id="PTHR33362:SF3">
    <property type="entry name" value="SIALIC ACID TRAP TRANSPORTER PERMEASE PROTEIN SIAT"/>
    <property type="match status" value="1"/>
</dbReference>
<dbReference type="PANTHER" id="PTHR33362">
    <property type="entry name" value="SIALIC ACID TRAP TRANSPORTER PERMEASE PROTEIN SIAT-RELATED"/>
    <property type="match status" value="1"/>
</dbReference>
<feature type="transmembrane region" description="Helical" evidence="7">
    <location>
        <begin position="242"/>
        <end position="261"/>
    </location>
</feature>
<organism evidence="9">
    <name type="scientific">marine sediment metagenome</name>
    <dbReference type="NCBI Taxonomy" id="412755"/>
    <lineage>
        <taxon>unclassified sequences</taxon>
        <taxon>metagenomes</taxon>
        <taxon>ecological metagenomes</taxon>
    </lineage>
</organism>
<dbReference type="InterPro" id="IPR010656">
    <property type="entry name" value="DctM"/>
</dbReference>
<proteinExistence type="predicted"/>
<evidence type="ECO:0000256" key="6">
    <source>
        <dbReference type="ARBA" id="ARBA00023136"/>
    </source>
</evidence>
<feature type="transmembrane region" description="Helical" evidence="7">
    <location>
        <begin position="48"/>
        <end position="68"/>
    </location>
</feature>
<protein>
    <recommendedName>
        <fullName evidence="8">TRAP C4-dicarboxylate transport system permease DctM subunit domain-containing protein</fullName>
    </recommendedName>
</protein>
<gene>
    <name evidence="9" type="ORF">S12H4_14242</name>
</gene>